<feature type="chain" id="PRO_5029801653" evidence="2">
    <location>
        <begin position="32"/>
        <end position="213"/>
    </location>
</feature>
<feature type="domain" description="Soluble ligand binding" evidence="4">
    <location>
        <begin position="126"/>
        <end position="174"/>
    </location>
</feature>
<dbReference type="RefSeq" id="WP_165098330.1">
    <property type="nucleotide sequence ID" value="NZ_CP049056.1"/>
</dbReference>
<feature type="signal peptide" evidence="2">
    <location>
        <begin position="1"/>
        <end position="31"/>
    </location>
</feature>
<name>A0A7L5BZC1_9RHOB</name>
<dbReference type="Proteomes" id="UP000503336">
    <property type="component" value="Chromosome"/>
</dbReference>
<evidence type="ECO:0000259" key="3">
    <source>
        <dbReference type="Pfam" id="PF02563"/>
    </source>
</evidence>
<dbReference type="InterPro" id="IPR003715">
    <property type="entry name" value="Poly_export_N"/>
</dbReference>
<dbReference type="EMBL" id="CP049056">
    <property type="protein sequence ID" value="QIE55867.1"/>
    <property type="molecule type" value="Genomic_DNA"/>
</dbReference>
<proteinExistence type="predicted"/>
<dbReference type="Gene3D" id="3.30.1950.10">
    <property type="entry name" value="wza like domain"/>
    <property type="match status" value="1"/>
</dbReference>
<dbReference type="PANTHER" id="PTHR33619">
    <property type="entry name" value="POLYSACCHARIDE EXPORT PROTEIN GFCE-RELATED"/>
    <property type="match status" value="1"/>
</dbReference>
<dbReference type="KEGG" id="hdh:G5B40_10655"/>
<gene>
    <name evidence="5" type="ORF">G5B40_10655</name>
</gene>
<evidence type="ECO:0000313" key="6">
    <source>
        <dbReference type="Proteomes" id="UP000503336"/>
    </source>
</evidence>
<dbReference type="Pfam" id="PF10531">
    <property type="entry name" value="SLBB"/>
    <property type="match status" value="1"/>
</dbReference>
<accession>A0A7L5BZC1</accession>
<protein>
    <submittedName>
        <fullName evidence="5">Polysaccharide export protein</fullName>
    </submittedName>
</protein>
<dbReference type="Pfam" id="PF02563">
    <property type="entry name" value="Poly_export"/>
    <property type="match status" value="1"/>
</dbReference>
<feature type="domain" description="Polysaccharide export protein N-terminal" evidence="3">
    <location>
        <begin position="39"/>
        <end position="110"/>
    </location>
</feature>
<dbReference type="AlphaFoldDB" id="A0A7L5BZC1"/>
<dbReference type="InterPro" id="IPR019554">
    <property type="entry name" value="Soluble_ligand-bd"/>
</dbReference>
<dbReference type="Gene3D" id="3.10.560.10">
    <property type="entry name" value="Outer membrane lipoprotein wza domain like"/>
    <property type="match status" value="1"/>
</dbReference>
<dbReference type="PANTHER" id="PTHR33619:SF3">
    <property type="entry name" value="POLYSACCHARIDE EXPORT PROTEIN GFCE-RELATED"/>
    <property type="match status" value="1"/>
</dbReference>
<keyword evidence="6" id="KW-1185">Reference proteome</keyword>
<evidence type="ECO:0000256" key="1">
    <source>
        <dbReference type="ARBA" id="ARBA00022729"/>
    </source>
</evidence>
<sequence length="213" mass="22663">MSRFVQMRQFFIVFVAAVLSFTSFGGGGASAQEAETEVDVYRFSPGDSVEVTVLEDPSLNRQVLILPDGRISLPIAGTVMAMGSTPDQLAAKIRGRLSSVFVTPPTVTVSAIGLAQSAIEEENPEVIYVLGEVRSPGAFAFKKPMNVAQTLALAGGPGPFAARSRIQIHRMVDGVETVEIFDYESLEDGDSAVIGPVLADGDIIVVPERSLFD</sequence>
<evidence type="ECO:0000259" key="4">
    <source>
        <dbReference type="Pfam" id="PF10531"/>
    </source>
</evidence>
<dbReference type="InterPro" id="IPR049712">
    <property type="entry name" value="Poly_export"/>
</dbReference>
<reference evidence="5 6" key="1">
    <citation type="submission" date="2020-02" db="EMBL/GenBank/DDBJ databases">
        <title>complete genome sequence of Rhodobacteraceae bacterium.</title>
        <authorList>
            <person name="Park J."/>
            <person name="Kim Y.-S."/>
            <person name="Kim K.-H."/>
        </authorList>
    </citation>
    <scope>NUCLEOTIDE SEQUENCE [LARGE SCALE GENOMIC DNA]</scope>
    <source>
        <strain evidence="5 6">RR4-56</strain>
    </source>
</reference>
<evidence type="ECO:0000313" key="5">
    <source>
        <dbReference type="EMBL" id="QIE55867.1"/>
    </source>
</evidence>
<dbReference type="GO" id="GO:0015159">
    <property type="term" value="F:polysaccharide transmembrane transporter activity"/>
    <property type="evidence" value="ECO:0007669"/>
    <property type="project" value="InterPro"/>
</dbReference>
<evidence type="ECO:0000256" key="2">
    <source>
        <dbReference type="SAM" id="SignalP"/>
    </source>
</evidence>
<keyword evidence="1 2" id="KW-0732">Signal</keyword>
<organism evidence="5 6">
    <name type="scientific">Pikeienuella piscinae</name>
    <dbReference type="NCBI Taxonomy" id="2748098"/>
    <lineage>
        <taxon>Bacteria</taxon>
        <taxon>Pseudomonadati</taxon>
        <taxon>Pseudomonadota</taxon>
        <taxon>Alphaproteobacteria</taxon>
        <taxon>Rhodobacterales</taxon>
        <taxon>Paracoccaceae</taxon>
        <taxon>Pikeienuella</taxon>
    </lineage>
</organism>